<dbReference type="InterPro" id="IPR036291">
    <property type="entry name" value="NAD(P)-bd_dom_sf"/>
</dbReference>
<reference evidence="5" key="2">
    <citation type="journal article" date="2014" name="ISME J.">
        <title>Microbial stratification in low pH oxic and suboxic macroscopic growths along an acid mine drainage.</title>
        <authorList>
            <person name="Mendez-Garcia C."/>
            <person name="Mesa V."/>
            <person name="Sprenger R.R."/>
            <person name="Richter M."/>
            <person name="Diez M.S."/>
            <person name="Solano J."/>
            <person name="Bargiela R."/>
            <person name="Golyshina O.V."/>
            <person name="Manteca A."/>
            <person name="Ramos J.L."/>
            <person name="Gallego J.R."/>
            <person name="Llorente I."/>
            <person name="Martins Dos Santos V.A."/>
            <person name="Jensen O.N."/>
            <person name="Pelaez A.I."/>
            <person name="Sanchez J."/>
            <person name="Ferrer M."/>
        </authorList>
    </citation>
    <scope>NUCLEOTIDE SEQUENCE</scope>
</reference>
<dbReference type="GO" id="GO:0005737">
    <property type="term" value="C:cytoplasm"/>
    <property type="evidence" value="ECO:0007669"/>
    <property type="project" value="InterPro"/>
</dbReference>
<dbReference type="InterPro" id="IPR006436">
    <property type="entry name" value="Glyceraldehyde-3-P_DH_2_arc"/>
</dbReference>
<dbReference type="SUPFAM" id="SSF55347">
    <property type="entry name" value="Glyceraldehyde-3-phosphate dehydrogenase-like, C-terminal domain"/>
    <property type="match status" value="1"/>
</dbReference>
<evidence type="ECO:0000256" key="1">
    <source>
        <dbReference type="ARBA" id="ARBA00022857"/>
    </source>
</evidence>
<dbReference type="EMBL" id="AUZY01006398">
    <property type="protein sequence ID" value="EQD54523.1"/>
    <property type="molecule type" value="Genomic_DNA"/>
</dbReference>
<dbReference type="GO" id="GO:0050661">
    <property type="term" value="F:NADP binding"/>
    <property type="evidence" value="ECO:0007669"/>
    <property type="project" value="InterPro"/>
</dbReference>
<keyword evidence="3" id="KW-0520">NAD</keyword>
<dbReference type="SUPFAM" id="SSF51735">
    <property type="entry name" value="NAD(P)-binding Rossmann-fold domains"/>
    <property type="match status" value="1"/>
</dbReference>
<dbReference type="GO" id="GO:0006096">
    <property type="term" value="P:glycolytic process"/>
    <property type="evidence" value="ECO:0007669"/>
    <property type="project" value="InterPro"/>
</dbReference>
<dbReference type="SMART" id="SM00846">
    <property type="entry name" value="Gp_dh_N"/>
    <property type="match status" value="1"/>
</dbReference>
<feature type="domain" description="Glyceraldehyde 3-phosphate dehydrogenase NAD(P) binding" evidence="4">
    <location>
        <begin position="11"/>
        <end position="149"/>
    </location>
</feature>
<reference evidence="5" key="1">
    <citation type="submission" date="2013-08" db="EMBL/GenBank/DDBJ databases">
        <authorList>
            <person name="Mendez C."/>
            <person name="Richter M."/>
            <person name="Ferrer M."/>
            <person name="Sanchez J."/>
        </authorList>
    </citation>
    <scope>NUCLEOTIDE SEQUENCE</scope>
</reference>
<feature type="non-terminal residue" evidence="5">
    <location>
        <position position="232"/>
    </location>
</feature>
<evidence type="ECO:0000256" key="3">
    <source>
        <dbReference type="ARBA" id="ARBA00023027"/>
    </source>
</evidence>
<evidence type="ECO:0000259" key="4">
    <source>
        <dbReference type="SMART" id="SM00846"/>
    </source>
</evidence>
<dbReference type="CDD" id="cd02278">
    <property type="entry name" value="GAPDH_II_N"/>
    <property type="match status" value="1"/>
</dbReference>
<dbReference type="Gene3D" id="3.40.50.720">
    <property type="entry name" value="NAD(P)-binding Rossmann-like Domain"/>
    <property type="match status" value="1"/>
</dbReference>
<dbReference type="AlphaFoldDB" id="T1AD13"/>
<dbReference type="NCBIfam" id="TIGR01546">
    <property type="entry name" value="GAPDH-II_archae"/>
    <property type="match status" value="1"/>
</dbReference>
<dbReference type="PROSITE" id="PS00071">
    <property type="entry name" value="GAPDH"/>
    <property type="match status" value="1"/>
</dbReference>
<dbReference type="EC" id="1.2.1.59" evidence="5"/>
<dbReference type="GO" id="GO:0043891">
    <property type="term" value="F:glyceraldehyde-3-phosphate dehydrogenase [NAD(P)+] (phosphorylating) activity"/>
    <property type="evidence" value="ECO:0007669"/>
    <property type="project" value="UniProtKB-EC"/>
</dbReference>
<dbReference type="Pfam" id="PF01113">
    <property type="entry name" value="DapB_N"/>
    <property type="match status" value="1"/>
</dbReference>
<keyword evidence="1" id="KW-0521">NADP</keyword>
<dbReference type="GO" id="GO:0008839">
    <property type="term" value="F:4-hydroxy-tetrahydrodipicolinate reductase"/>
    <property type="evidence" value="ECO:0007669"/>
    <property type="project" value="InterPro"/>
</dbReference>
<evidence type="ECO:0000256" key="2">
    <source>
        <dbReference type="ARBA" id="ARBA00023002"/>
    </source>
</evidence>
<dbReference type="GO" id="GO:0051287">
    <property type="term" value="F:NAD binding"/>
    <property type="evidence" value="ECO:0007669"/>
    <property type="project" value="InterPro"/>
</dbReference>
<protein>
    <submittedName>
        <fullName evidence="5">Glyceraldehyde-3-phosphate dehydrogenase, type II</fullName>
        <ecNumber evidence="5">1.2.1.59</ecNumber>
    </submittedName>
</protein>
<dbReference type="NCBIfam" id="NF003251">
    <property type="entry name" value="PRK04207.1"/>
    <property type="match status" value="1"/>
</dbReference>
<proteinExistence type="predicted"/>
<dbReference type="GO" id="GO:0009089">
    <property type="term" value="P:lysine biosynthetic process via diaminopimelate"/>
    <property type="evidence" value="ECO:0007669"/>
    <property type="project" value="InterPro"/>
</dbReference>
<dbReference type="Pfam" id="PF02800">
    <property type="entry name" value="Gp_dh_C"/>
    <property type="match status" value="1"/>
</dbReference>
<sequence>GAGAEADPMAVRVAINGYGTIGKRVADAVALQPDLQLVGVAKTHPNFEARRAVERGYPLYIAGDGDRAAFDAAGLPTAGRVEDLLRAVDVVVDAAPEKVGKANARLYRDAGVRAIFQGGEKADVAEVSFNALANFDAAKGRRTVRVVSCNTTGLVRAAAVLARAWEVERWEATIVRRAADPTETKKGPINGILPTFQLPSHHGLDVRTILPRLPLTTTAVVVPTTLMHVHVN</sequence>
<dbReference type="InterPro" id="IPR000846">
    <property type="entry name" value="DapB_N"/>
</dbReference>
<name>T1AD13_9ZZZZ</name>
<comment type="caution">
    <text evidence="5">The sequence shown here is derived from an EMBL/GenBank/DDBJ whole genome shotgun (WGS) entry which is preliminary data.</text>
</comment>
<feature type="non-terminal residue" evidence="5">
    <location>
        <position position="1"/>
    </location>
</feature>
<gene>
    <name evidence="5" type="ORF">B1B_09653</name>
</gene>
<accession>T1AD13</accession>
<keyword evidence="2 5" id="KW-0560">Oxidoreductase</keyword>
<dbReference type="InterPro" id="IPR020828">
    <property type="entry name" value="GlycerAld_3-P_DH_NAD(P)-bd"/>
</dbReference>
<dbReference type="InterPro" id="IPR020829">
    <property type="entry name" value="GlycerAld_3-P_DH_cat"/>
</dbReference>
<organism evidence="5">
    <name type="scientific">mine drainage metagenome</name>
    <dbReference type="NCBI Taxonomy" id="410659"/>
    <lineage>
        <taxon>unclassified sequences</taxon>
        <taxon>metagenomes</taxon>
        <taxon>ecological metagenomes</taxon>
    </lineage>
</organism>
<dbReference type="InterPro" id="IPR020830">
    <property type="entry name" value="GlycerAld_3-P_DH_AS"/>
</dbReference>
<evidence type="ECO:0000313" key="5">
    <source>
        <dbReference type="EMBL" id="EQD54523.1"/>
    </source>
</evidence>